<evidence type="ECO:0000313" key="2">
    <source>
        <dbReference type="Proteomes" id="UP000004994"/>
    </source>
</evidence>
<dbReference type="PANTHER" id="PTHR31579:SF14">
    <property type="entry name" value="RNA POLYMERASE SUBUNIT BETA-BETA PROTEIN, PUTATIVE (DUF506)-RELATED"/>
    <property type="match status" value="1"/>
</dbReference>
<dbReference type="Pfam" id="PF04720">
    <property type="entry name" value="PDDEXK_6"/>
    <property type="match status" value="1"/>
</dbReference>
<dbReference type="NCBIfam" id="TIGR01615">
    <property type="entry name" value="A_thal_3542"/>
    <property type="match status" value="1"/>
</dbReference>
<name>A0A3Q7I426_SOLLC</name>
<organism evidence="1">
    <name type="scientific">Solanum lycopersicum</name>
    <name type="common">Tomato</name>
    <name type="synonym">Lycopersicon esculentum</name>
    <dbReference type="NCBI Taxonomy" id="4081"/>
    <lineage>
        <taxon>Eukaryota</taxon>
        <taxon>Viridiplantae</taxon>
        <taxon>Streptophyta</taxon>
        <taxon>Embryophyta</taxon>
        <taxon>Tracheophyta</taxon>
        <taxon>Spermatophyta</taxon>
        <taxon>Magnoliopsida</taxon>
        <taxon>eudicotyledons</taxon>
        <taxon>Gunneridae</taxon>
        <taxon>Pentapetalae</taxon>
        <taxon>asterids</taxon>
        <taxon>lamiids</taxon>
        <taxon>Solanales</taxon>
        <taxon>Solanaceae</taxon>
        <taxon>Solanoideae</taxon>
        <taxon>Solaneae</taxon>
        <taxon>Solanum</taxon>
        <taxon>Solanum subgen. Lycopersicon</taxon>
    </lineage>
</organism>
<dbReference type="PANTHER" id="PTHR31579">
    <property type="entry name" value="OS03G0796600 PROTEIN"/>
    <property type="match status" value="1"/>
</dbReference>
<dbReference type="Gramene" id="Solyc09g065760.3.1">
    <property type="protein sequence ID" value="Solyc09g065760.3.1"/>
    <property type="gene ID" value="Solyc09g065760.3"/>
</dbReference>
<dbReference type="PaxDb" id="4081-Solyc09g065760.2.1"/>
<dbReference type="RefSeq" id="XP_004247206.1">
    <property type="nucleotide sequence ID" value="XM_004247158.4"/>
</dbReference>
<gene>
    <name evidence="1" type="primary">LOC101268222</name>
</gene>
<dbReference type="OMA" id="VVKEWKP"/>
<evidence type="ECO:0008006" key="3">
    <source>
        <dbReference type="Google" id="ProtNLM"/>
    </source>
</evidence>
<accession>A0A3Q7I426</accession>
<reference evidence="1" key="2">
    <citation type="submission" date="2019-01" db="UniProtKB">
        <authorList>
            <consortium name="EnsemblPlants"/>
        </authorList>
    </citation>
    <scope>IDENTIFICATION</scope>
    <source>
        <strain evidence="1">cv. Heinz 1706</strain>
    </source>
</reference>
<dbReference type="OrthoDB" id="691424at2759"/>
<dbReference type="AlphaFoldDB" id="A0A3Q7I426"/>
<dbReference type="Proteomes" id="UP000004994">
    <property type="component" value="Chromosome 9"/>
</dbReference>
<dbReference type="KEGG" id="sly:101268222"/>
<dbReference type="GeneID" id="101268222"/>
<evidence type="ECO:0000313" key="1">
    <source>
        <dbReference type="EnsemblPlants" id="Solyc09g065760.3.1"/>
    </source>
</evidence>
<dbReference type="STRING" id="4081.A0A3Q7I426"/>
<proteinExistence type="predicted"/>
<protein>
    <recommendedName>
        <fullName evidence="3">DUF506 family protein</fullName>
    </recommendedName>
</protein>
<dbReference type="InParanoid" id="A0A3Q7I426"/>
<reference evidence="1" key="1">
    <citation type="journal article" date="2012" name="Nature">
        <title>The tomato genome sequence provides insights into fleshy fruit evolution.</title>
        <authorList>
            <consortium name="Tomato Genome Consortium"/>
        </authorList>
    </citation>
    <scope>NUCLEOTIDE SEQUENCE [LARGE SCALE GENOMIC DNA]</scope>
    <source>
        <strain evidence="1">cv. Heinz 1706</strain>
    </source>
</reference>
<sequence>MPFPMKIQPVDFSTVEESSRCDSFKPVPKSRFKRLFERQFSGLLRSSAPEKLVTGEDLIGNKKDASEELEPSSVCLAKMVQTFIEEGEDKHRCNRSRCSCFNCNGTESSEEENDSVNCFGESNQNCSSDACEILKSVVSCPSVLERNVLAEITKIIEKNRMVKRKDNFIRKMVVDGLLAMEYDASICESRWEKTPSTPAGAYEYIDVVTEGERLIIDIDFRSEFEIARSTRSYKCLLQVLPNIFVGKADRLQKIVHLLTEAAKLSLKKKGMPCPPWRKVEYVKAKWLSTYTRMTPVLMPIASNSTSEPGTACKTTKEAIKEETSEVFRGEMNLVFGGKSSPLADNNPKSAGTSPLFACDDEKNLAVKLGDIFEGKSSPLAENNTKRASTSSLFACDIEKNAMAAQLGEPLEIKPKDSSNCARKMTGLTSLIEDHT</sequence>
<keyword evidence="2" id="KW-1185">Reference proteome</keyword>
<dbReference type="InterPro" id="IPR006502">
    <property type="entry name" value="PDDEXK-like"/>
</dbReference>
<dbReference type="EnsemblPlants" id="Solyc09g065760.3.1">
    <property type="protein sequence ID" value="Solyc09g065760.3.1"/>
    <property type="gene ID" value="Solyc09g065760.3"/>
</dbReference>